<dbReference type="AlphaFoldDB" id="X0S3Z4"/>
<protein>
    <submittedName>
        <fullName evidence="2">Uncharacterized protein</fullName>
    </submittedName>
</protein>
<organism evidence="2">
    <name type="scientific">marine sediment metagenome</name>
    <dbReference type="NCBI Taxonomy" id="412755"/>
    <lineage>
        <taxon>unclassified sequences</taxon>
        <taxon>metagenomes</taxon>
        <taxon>ecological metagenomes</taxon>
    </lineage>
</organism>
<feature type="non-terminal residue" evidence="2">
    <location>
        <position position="43"/>
    </location>
</feature>
<keyword evidence="1" id="KW-1133">Transmembrane helix</keyword>
<sequence length="43" mass="5229">MTERRKKRKRLYWFLILVLVLAITGFLVGRVVWFAIQGDERLH</sequence>
<name>X0S3Z4_9ZZZZ</name>
<evidence type="ECO:0000256" key="1">
    <source>
        <dbReference type="SAM" id="Phobius"/>
    </source>
</evidence>
<feature type="transmembrane region" description="Helical" evidence="1">
    <location>
        <begin position="12"/>
        <end position="36"/>
    </location>
</feature>
<evidence type="ECO:0000313" key="2">
    <source>
        <dbReference type="EMBL" id="GAF70652.1"/>
    </source>
</evidence>
<keyword evidence="1" id="KW-0472">Membrane</keyword>
<dbReference type="EMBL" id="BARS01007884">
    <property type="protein sequence ID" value="GAF70652.1"/>
    <property type="molecule type" value="Genomic_DNA"/>
</dbReference>
<proteinExistence type="predicted"/>
<comment type="caution">
    <text evidence="2">The sequence shown here is derived from an EMBL/GenBank/DDBJ whole genome shotgun (WGS) entry which is preliminary data.</text>
</comment>
<accession>X0S3Z4</accession>
<gene>
    <name evidence="2" type="ORF">S01H1_15105</name>
</gene>
<keyword evidence="1" id="KW-0812">Transmembrane</keyword>
<reference evidence="2" key="1">
    <citation type="journal article" date="2014" name="Front. Microbiol.">
        <title>High frequency of phylogenetically diverse reductive dehalogenase-homologous genes in deep subseafloor sedimentary metagenomes.</title>
        <authorList>
            <person name="Kawai M."/>
            <person name="Futagami T."/>
            <person name="Toyoda A."/>
            <person name="Takaki Y."/>
            <person name="Nishi S."/>
            <person name="Hori S."/>
            <person name="Arai W."/>
            <person name="Tsubouchi T."/>
            <person name="Morono Y."/>
            <person name="Uchiyama I."/>
            <person name="Ito T."/>
            <person name="Fujiyama A."/>
            <person name="Inagaki F."/>
            <person name="Takami H."/>
        </authorList>
    </citation>
    <scope>NUCLEOTIDE SEQUENCE</scope>
    <source>
        <strain evidence="2">Expedition CK06-06</strain>
    </source>
</reference>